<dbReference type="Proteomes" id="UP000814140">
    <property type="component" value="Unassembled WGS sequence"/>
</dbReference>
<gene>
    <name evidence="1" type="ORF">BV25DRAFT_1178347</name>
</gene>
<evidence type="ECO:0000313" key="2">
    <source>
        <dbReference type="Proteomes" id="UP000814140"/>
    </source>
</evidence>
<keyword evidence="2" id="KW-1185">Reference proteome</keyword>
<evidence type="ECO:0000313" key="1">
    <source>
        <dbReference type="EMBL" id="KAI0058978.1"/>
    </source>
</evidence>
<comment type="caution">
    <text evidence="1">The sequence shown here is derived from an EMBL/GenBank/DDBJ whole genome shotgun (WGS) entry which is preliminary data.</text>
</comment>
<sequence length="477" mass="50373">MYIRVCRFSLFLIHEQTTPPTTQPTATLTYIHTIVNSGISVPASTTPSATASVAASGGTSTGAIVGGAAAAVLGLVGVVVAVIYFLKKSRHVEEEDTSEEVWNRDGARRQSAVLSDEPAPVRSFDNGFGGSAPRPPTMIERHLNSGPATLSRQPTMPNMYGTNAYGYNNNGYNDDGYAGNHQSFSPGEYMATPTSTNPFISQYAQSPMGSPTSATVPNYHNDAYGEPSPPPHAVTRQPSTLSRHNTVMSDTGAPAMDGEDPHYVDLSRSSVTPFQAAQYVEISRKLGTQPPSSLGALPEEDSLAVPGTALTTDFPTTADSGKTMYAAQAGLAQHLSLPAPTESANPESPFADPAMHHDATFDDSQELEFPAPPAALTAQHSRIPSTPPVLPEIHLQQRAFSPVASDFPVPSSVHASPSPFSTNFGDVRAPPPAAVLNRSSPLASPPATPRPHAEEPQAKRPDTVFSLYDEEDAYGGI</sequence>
<name>A0ACB8SR49_9AGAM</name>
<dbReference type="EMBL" id="MU277230">
    <property type="protein sequence ID" value="KAI0058978.1"/>
    <property type="molecule type" value="Genomic_DNA"/>
</dbReference>
<organism evidence="1 2">
    <name type="scientific">Artomyces pyxidatus</name>
    <dbReference type="NCBI Taxonomy" id="48021"/>
    <lineage>
        <taxon>Eukaryota</taxon>
        <taxon>Fungi</taxon>
        <taxon>Dikarya</taxon>
        <taxon>Basidiomycota</taxon>
        <taxon>Agaricomycotina</taxon>
        <taxon>Agaricomycetes</taxon>
        <taxon>Russulales</taxon>
        <taxon>Auriscalpiaceae</taxon>
        <taxon>Artomyces</taxon>
    </lineage>
</organism>
<protein>
    <submittedName>
        <fullName evidence="1">Uncharacterized protein</fullName>
    </submittedName>
</protein>
<proteinExistence type="predicted"/>
<reference evidence="1" key="1">
    <citation type="submission" date="2021-03" db="EMBL/GenBank/DDBJ databases">
        <authorList>
            <consortium name="DOE Joint Genome Institute"/>
            <person name="Ahrendt S."/>
            <person name="Looney B.P."/>
            <person name="Miyauchi S."/>
            <person name="Morin E."/>
            <person name="Drula E."/>
            <person name="Courty P.E."/>
            <person name="Chicoki N."/>
            <person name="Fauchery L."/>
            <person name="Kohler A."/>
            <person name="Kuo A."/>
            <person name="Labutti K."/>
            <person name="Pangilinan J."/>
            <person name="Lipzen A."/>
            <person name="Riley R."/>
            <person name="Andreopoulos W."/>
            <person name="He G."/>
            <person name="Johnson J."/>
            <person name="Barry K.W."/>
            <person name="Grigoriev I.V."/>
            <person name="Nagy L."/>
            <person name="Hibbett D."/>
            <person name="Henrissat B."/>
            <person name="Matheny P.B."/>
            <person name="Labbe J."/>
            <person name="Martin F."/>
        </authorList>
    </citation>
    <scope>NUCLEOTIDE SEQUENCE</scope>
    <source>
        <strain evidence="1">HHB10654</strain>
    </source>
</reference>
<reference evidence="1" key="2">
    <citation type="journal article" date="2022" name="New Phytol.">
        <title>Evolutionary transition to the ectomycorrhizal habit in the genomes of a hyperdiverse lineage of mushroom-forming fungi.</title>
        <authorList>
            <person name="Looney B."/>
            <person name="Miyauchi S."/>
            <person name="Morin E."/>
            <person name="Drula E."/>
            <person name="Courty P.E."/>
            <person name="Kohler A."/>
            <person name="Kuo A."/>
            <person name="LaButti K."/>
            <person name="Pangilinan J."/>
            <person name="Lipzen A."/>
            <person name="Riley R."/>
            <person name="Andreopoulos W."/>
            <person name="He G."/>
            <person name="Johnson J."/>
            <person name="Nolan M."/>
            <person name="Tritt A."/>
            <person name="Barry K.W."/>
            <person name="Grigoriev I.V."/>
            <person name="Nagy L.G."/>
            <person name="Hibbett D."/>
            <person name="Henrissat B."/>
            <person name="Matheny P.B."/>
            <person name="Labbe J."/>
            <person name="Martin F.M."/>
        </authorList>
    </citation>
    <scope>NUCLEOTIDE SEQUENCE</scope>
    <source>
        <strain evidence="1">HHB10654</strain>
    </source>
</reference>
<accession>A0ACB8SR49</accession>